<feature type="domain" description="4Fe4S-binding SPASM" evidence="2">
    <location>
        <begin position="152"/>
        <end position="201"/>
    </location>
</feature>
<evidence type="ECO:0000259" key="2">
    <source>
        <dbReference type="Pfam" id="PF13186"/>
    </source>
</evidence>
<dbReference type="InterPro" id="IPR023885">
    <property type="entry name" value="4Fe4S-binding_SPASM_dom"/>
</dbReference>
<dbReference type="Proteomes" id="UP000253303">
    <property type="component" value="Unassembled WGS sequence"/>
</dbReference>
<evidence type="ECO:0000256" key="1">
    <source>
        <dbReference type="SAM" id="MobiDB-lite"/>
    </source>
</evidence>
<protein>
    <recommendedName>
        <fullName evidence="2">4Fe4S-binding SPASM domain-containing protein</fullName>
    </recommendedName>
</protein>
<dbReference type="AlphaFoldDB" id="A0A366M016"/>
<dbReference type="Pfam" id="PF13186">
    <property type="entry name" value="SPASM"/>
    <property type="match status" value="1"/>
</dbReference>
<dbReference type="EMBL" id="QMEY01000005">
    <property type="protein sequence ID" value="RBQ19123.1"/>
    <property type="molecule type" value="Genomic_DNA"/>
</dbReference>
<dbReference type="InterPro" id="IPR058240">
    <property type="entry name" value="rSAM_sf"/>
</dbReference>
<reference evidence="3 4" key="1">
    <citation type="submission" date="2018-06" db="EMBL/GenBank/DDBJ databases">
        <title>Sphaerisporangium craniellae sp. nov., isolated from a marine sponge in the South China Sea.</title>
        <authorList>
            <person name="Li L."/>
        </authorList>
    </citation>
    <scope>NUCLEOTIDE SEQUENCE [LARGE SCALE GENOMIC DNA]</scope>
    <source>
        <strain evidence="3 4">LHW63015</strain>
    </source>
</reference>
<comment type="caution">
    <text evidence="3">The sequence shown here is derived from an EMBL/GenBank/DDBJ whole genome shotgun (WGS) entry which is preliminary data.</text>
</comment>
<organism evidence="3 4">
    <name type="scientific">Spongiactinospora rosea</name>
    <dbReference type="NCBI Taxonomy" id="2248750"/>
    <lineage>
        <taxon>Bacteria</taxon>
        <taxon>Bacillati</taxon>
        <taxon>Actinomycetota</taxon>
        <taxon>Actinomycetes</taxon>
        <taxon>Streptosporangiales</taxon>
        <taxon>Streptosporangiaceae</taxon>
        <taxon>Spongiactinospora</taxon>
    </lineage>
</organism>
<evidence type="ECO:0000313" key="3">
    <source>
        <dbReference type="EMBL" id="RBQ19123.1"/>
    </source>
</evidence>
<feature type="compositionally biased region" description="Polar residues" evidence="1">
    <location>
        <begin position="1"/>
        <end position="25"/>
    </location>
</feature>
<accession>A0A366M016</accession>
<proteinExistence type="predicted"/>
<keyword evidence="4" id="KW-1185">Reference proteome</keyword>
<dbReference type="SUPFAM" id="SSF102114">
    <property type="entry name" value="Radical SAM enzymes"/>
    <property type="match status" value="1"/>
</dbReference>
<evidence type="ECO:0000313" key="4">
    <source>
        <dbReference type="Proteomes" id="UP000253303"/>
    </source>
</evidence>
<name>A0A366M016_9ACTN</name>
<gene>
    <name evidence="3" type="ORF">DP939_14275</name>
</gene>
<sequence length="256" mass="27009">MTGPISCSSTLRATGSTMQPTTSLDQGEFPMYSSCDLLEPGAVRVARPVLRGPLHPRGAGATRHSDVAGLHDEVTGRRGSHKRTRAAIIEALDRGIPLKVAIVELSQGQRAHEAHAEMKALGIPDLGPVDRMRGIGRGTREMGIASDVNELCGRCGDGRAAVSWDGDVRLCVMSRFLPSAGNVRTTPLGDILAGPIWRGLLTQVPRPRRGAPPCTPITECPPASDGNDCPPASTECEGNALLLPTIRPIPLRAGGR</sequence>
<feature type="region of interest" description="Disordered" evidence="1">
    <location>
        <begin position="1"/>
        <end position="26"/>
    </location>
</feature>